<proteinExistence type="predicted"/>
<protein>
    <submittedName>
        <fullName evidence="3">CHASE2 domain-containing protein</fullName>
    </submittedName>
</protein>
<feature type="transmembrane region" description="Helical" evidence="1">
    <location>
        <begin position="447"/>
        <end position="469"/>
    </location>
</feature>
<evidence type="ECO:0000259" key="2">
    <source>
        <dbReference type="SMART" id="SM01080"/>
    </source>
</evidence>
<feature type="transmembrane region" description="Helical" evidence="1">
    <location>
        <begin position="520"/>
        <end position="544"/>
    </location>
</feature>
<feature type="transmembrane region" description="Helical" evidence="1">
    <location>
        <begin position="490"/>
        <end position="508"/>
    </location>
</feature>
<dbReference type="InterPro" id="IPR007890">
    <property type="entry name" value="CHASE2"/>
</dbReference>
<organism evidence="3 4">
    <name type="scientific">Novosphingobium jiangmenense</name>
    <dbReference type="NCBI Taxonomy" id="2791981"/>
    <lineage>
        <taxon>Bacteria</taxon>
        <taxon>Pseudomonadati</taxon>
        <taxon>Pseudomonadota</taxon>
        <taxon>Alphaproteobacteria</taxon>
        <taxon>Sphingomonadales</taxon>
        <taxon>Sphingomonadaceae</taxon>
        <taxon>Novosphingobium</taxon>
    </lineage>
</organism>
<keyword evidence="4" id="KW-1185">Reference proteome</keyword>
<keyword evidence="1" id="KW-1133">Transmembrane helix</keyword>
<gene>
    <name evidence="3" type="ORF">I2488_02570</name>
</gene>
<accession>A0ABS0HC87</accession>
<dbReference type="SMART" id="SM01080">
    <property type="entry name" value="CHASE2"/>
    <property type="match status" value="1"/>
</dbReference>
<feature type="domain" description="CHASE2" evidence="2">
    <location>
        <begin position="27"/>
        <end position="465"/>
    </location>
</feature>
<keyword evidence="1" id="KW-0472">Membrane</keyword>
<reference evidence="3 4" key="1">
    <citation type="submission" date="2020-11" db="EMBL/GenBank/DDBJ databases">
        <title>The genome sequence of Novosphingobium sp. 1Y9A.</title>
        <authorList>
            <person name="Liu Y."/>
        </authorList>
    </citation>
    <scope>NUCLEOTIDE SEQUENCE [LARGE SCALE GENOMIC DNA]</scope>
    <source>
        <strain evidence="3 4">1Y9A</strain>
    </source>
</reference>
<dbReference type="RefSeq" id="WP_196274228.1">
    <property type="nucleotide sequence ID" value="NZ_JADQDC010000001.1"/>
</dbReference>
<evidence type="ECO:0000313" key="4">
    <source>
        <dbReference type="Proteomes" id="UP000600799"/>
    </source>
</evidence>
<name>A0ABS0HC87_9SPHN</name>
<evidence type="ECO:0000256" key="1">
    <source>
        <dbReference type="SAM" id="Phobius"/>
    </source>
</evidence>
<dbReference type="Pfam" id="PF05226">
    <property type="entry name" value="CHASE2"/>
    <property type="match status" value="1"/>
</dbReference>
<dbReference type="EMBL" id="JADQDC010000001">
    <property type="protein sequence ID" value="MBF9149881.1"/>
    <property type="molecule type" value="Genomic_DNA"/>
</dbReference>
<comment type="caution">
    <text evidence="3">The sequence shown here is derived from an EMBL/GenBank/DDBJ whole genome shotgun (WGS) entry which is preliminary data.</text>
</comment>
<dbReference type="Proteomes" id="UP000600799">
    <property type="component" value="Unassembled WGS sequence"/>
</dbReference>
<keyword evidence="1" id="KW-0812">Transmembrane</keyword>
<evidence type="ECO:0000313" key="3">
    <source>
        <dbReference type="EMBL" id="MBF9149881.1"/>
    </source>
</evidence>
<sequence length="578" mass="61919">MSGPLWRAFVTAFLFVIIAIASPFEVTKWSEERSLELWQQLHAHHYPDRIASRDESGGRPRTSGRDAITVLYIDNASIARQGLTRPLSAFYLAQLIDDVVQIPKQPPAAVFIDLQLTDAAAAGASGEAIVAALDDPAVAAACDQRQGPDLSPFRCLVRQVAQVTRYAAWRGRTACDANAVARMACIRRAGGVPVLFGDSRLRQGEAAIDGANSAALDALGQVALTTPVDVLSGRYPTIHGPQGDLGRTRRFGLYPAALLYTAWCGFGPEAQARCRDLPWTDPDSAQGLQQLAPEFHRFWWSERFADPIAIEWAIGPGPDSGLSSPDRLFTREPCAPADGRVRAAVAHIARLALSGVATEAMTPCLYARAYPDDIVNMQITPDDAEALFGGRLVIIGAQFSDLSDIHEAPVFGGIPGVYLHAMATDNLIERGAGYARPAEQVVSSARLSWADLFNVPVLFFVALVIEIAAKLMAQGTATTRLRGMLRRAGLVLGCIVAIGAVVQVFAWISGLHWPGAASGWIVPAHFNLVGVLMIGLLGVGRIIWAGLEPLREAVVGDLRGALARAFNRTSVAEGGAER</sequence>